<dbReference type="Proteomes" id="UP000176422">
    <property type="component" value="Unassembled WGS sequence"/>
</dbReference>
<reference evidence="1 2" key="1">
    <citation type="journal article" date="2016" name="Nat. Commun.">
        <title>Thousands of microbial genomes shed light on interconnected biogeochemical processes in an aquifer system.</title>
        <authorList>
            <person name="Anantharaman K."/>
            <person name="Brown C.T."/>
            <person name="Hug L.A."/>
            <person name="Sharon I."/>
            <person name="Castelle C.J."/>
            <person name="Probst A.J."/>
            <person name="Thomas B.C."/>
            <person name="Singh A."/>
            <person name="Wilkins M.J."/>
            <person name="Karaoz U."/>
            <person name="Brodie E.L."/>
            <person name="Williams K.H."/>
            <person name="Hubbard S.S."/>
            <person name="Banfield J.F."/>
        </authorList>
    </citation>
    <scope>NUCLEOTIDE SEQUENCE [LARGE SCALE GENOMIC DNA]</scope>
</reference>
<evidence type="ECO:0008006" key="3">
    <source>
        <dbReference type="Google" id="ProtNLM"/>
    </source>
</evidence>
<evidence type="ECO:0000313" key="1">
    <source>
        <dbReference type="EMBL" id="OGM92808.1"/>
    </source>
</evidence>
<name>A0A1F8DXP9_9BACT</name>
<organism evidence="1 2">
    <name type="scientific">Candidatus Wolfebacteria bacterium RIFOXYB1_FULL_54_12</name>
    <dbReference type="NCBI Taxonomy" id="1802559"/>
    <lineage>
        <taxon>Bacteria</taxon>
        <taxon>Candidatus Wolfeibacteriota</taxon>
    </lineage>
</organism>
<dbReference type="AlphaFoldDB" id="A0A1F8DXP9"/>
<comment type="caution">
    <text evidence="1">The sequence shown here is derived from an EMBL/GenBank/DDBJ whole genome shotgun (WGS) entry which is preliminary data.</text>
</comment>
<dbReference type="EMBL" id="MGIT01000003">
    <property type="protein sequence ID" value="OGM92808.1"/>
    <property type="molecule type" value="Genomic_DNA"/>
</dbReference>
<evidence type="ECO:0000313" key="2">
    <source>
        <dbReference type="Proteomes" id="UP000176422"/>
    </source>
</evidence>
<proteinExistence type="predicted"/>
<dbReference type="InterPro" id="IPR000415">
    <property type="entry name" value="Nitroreductase-like"/>
</dbReference>
<accession>A0A1F8DXP9</accession>
<protein>
    <recommendedName>
        <fullName evidence="3">Nitroreductase domain-containing protein</fullName>
    </recommendedName>
</protein>
<dbReference type="Gene3D" id="3.40.109.10">
    <property type="entry name" value="NADH Oxidase"/>
    <property type="match status" value="2"/>
</dbReference>
<dbReference type="STRING" id="1802559.A2372_01325"/>
<dbReference type="GO" id="GO:0016491">
    <property type="term" value="F:oxidoreductase activity"/>
    <property type="evidence" value="ECO:0007669"/>
    <property type="project" value="InterPro"/>
</dbReference>
<sequence>MITRELIKTIIGEAINAPSGDNSQPWRFEFRENGVDLYNIERDQTIFNFRRRGDYVAHGALLENIDIIAGHYGFMANSKLFPSGEVGAIAEILFAKDDAPDEELYQAIGKRVTNRKPYSGEMLAAEVKNALLEIGNANELVRLAIVERGEAFDGIVRAASLNDRLILENETIRKFLFSIIRWTEDEERATPGMHVKTLELGAPQQKMFRLFRKRSIARLASLIGFPLVMQKEAAALYGTSGAMLVLSIKGEAPADFIAGGRIFERVWLKATAMGLSLQPLAAMPYLAQRIKAGDRDNVSEVQARDILKAEQDIRDAAHMETGTILMLARIGKGEAPTQKAFKLAPEIHEKMSV</sequence>
<gene>
    <name evidence="1" type="ORF">A2372_01325</name>
</gene>
<dbReference type="SUPFAM" id="SSF55469">
    <property type="entry name" value="FMN-dependent nitroreductase-like"/>
    <property type="match status" value="2"/>
</dbReference>